<gene>
    <name evidence="5 6" type="primary">rpmC</name>
    <name evidence="6" type="ORF">G7Y82_10485</name>
</gene>
<dbReference type="InterPro" id="IPR001854">
    <property type="entry name" value="Ribosomal_uL29"/>
</dbReference>
<comment type="similarity">
    <text evidence="1 5">Belongs to the universal ribosomal protein uL29 family.</text>
</comment>
<dbReference type="HAMAP" id="MF_00374">
    <property type="entry name" value="Ribosomal_uL29"/>
    <property type="match status" value="1"/>
</dbReference>
<evidence type="ECO:0000256" key="3">
    <source>
        <dbReference type="ARBA" id="ARBA00023274"/>
    </source>
</evidence>
<evidence type="ECO:0000256" key="5">
    <source>
        <dbReference type="HAMAP-Rule" id="MF_00374"/>
    </source>
</evidence>
<name>A0A969WB34_9GAMM</name>
<evidence type="ECO:0000256" key="4">
    <source>
        <dbReference type="ARBA" id="ARBA00035204"/>
    </source>
</evidence>
<dbReference type="GO" id="GO:0006412">
    <property type="term" value="P:translation"/>
    <property type="evidence" value="ECO:0007669"/>
    <property type="project" value="UniProtKB-UniRule"/>
</dbReference>
<evidence type="ECO:0000256" key="1">
    <source>
        <dbReference type="ARBA" id="ARBA00009254"/>
    </source>
</evidence>
<dbReference type="InterPro" id="IPR050063">
    <property type="entry name" value="Ribosomal_protein_uL29"/>
</dbReference>
<keyword evidence="7" id="KW-1185">Reference proteome</keyword>
<organism evidence="6 7">
    <name type="scientific">Solimonas marina</name>
    <dbReference type="NCBI Taxonomy" id="2714601"/>
    <lineage>
        <taxon>Bacteria</taxon>
        <taxon>Pseudomonadati</taxon>
        <taxon>Pseudomonadota</taxon>
        <taxon>Gammaproteobacteria</taxon>
        <taxon>Nevskiales</taxon>
        <taxon>Nevskiaceae</taxon>
        <taxon>Solimonas</taxon>
    </lineage>
</organism>
<accession>A0A969WB34</accession>
<dbReference type="PROSITE" id="PS00579">
    <property type="entry name" value="RIBOSOMAL_L29"/>
    <property type="match status" value="1"/>
</dbReference>
<comment type="caution">
    <text evidence="6">The sequence shown here is derived from an EMBL/GenBank/DDBJ whole genome shotgun (WGS) entry which is preliminary data.</text>
</comment>
<dbReference type="GO" id="GO:0003735">
    <property type="term" value="F:structural constituent of ribosome"/>
    <property type="evidence" value="ECO:0007669"/>
    <property type="project" value="InterPro"/>
</dbReference>
<dbReference type="RefSeq" id="WP_168148011.1">
    <property type="nucleotide sequence ID" value="NZ_JAAVXB010000005.1"/>
</dbReference>
<dbReference type="Gene3D" id="1.10.287.310">
    <property type="match status" value="1"/>
</dbReference>
<proteinExistence type="inferred from homology"/>
<dbReference type="InterPro" id="IPR018254">
    <property type="entry name" value="Ribosomal_uL29_CS"/>
</dbReference>
<dbReference type="SUPFAM" id="SSF46561">
    <property type="entry name" value="Ribosomal protein L29 (L29p)"/>
    <property type="match status" value="1"/>
</dbReference>
<dbReference type="PANTHER" id="PTHR10916:SF0">
    <property type="entry name" value="LARGE RIBOSOMAL SUBUNIT PROTEIN UL29C"/>
    <property type="match status" value="1"/>
</dbReference>
<sequence>MKTSEYVKGLRGKDAKALEEELAALRREQFNLRMQSAAGQETKPHLVREARKNIARVKTIAQQVKAS</sequence>
<dbReference type="EMBL" id="JAAVXB010000005">
    <property type="protein sequence ID" value="NKF22743.1"/>
    <property type="molecule type" value="Genomic_DNA"/>
</dbReference>
<dbReference type="InterPro" id="IPR036049">
    <property type="entry name" value="Ribosomal_uL29_sf"/>
</dbReference>
<evidence type="ECO:0000256" key="2">
    <source>
        <dbReference type="ARBA" id="ARBA00022980"/>
    </source>
</evidence>
<dbReference type="Pfam" id="PF00831">
    <property type="entry name" value="Ribosomal_L29"/>
    <property type="match status" value="1"/>
</dbReference>
<dbReference type="PANTHER" id="PTHR10916">
    <property type="entry name" value="60S RIBOSOMAL PROTEIN L35/50S RIBOSOMAL PROTEIN L29"/>
    <property type="match status" value="1"/>
</dbReference>
<dbReference type="Proteomes" id="UP000653472">
    <property type="component" value="Unassembled WGS sequence"/>
</dbReference>
<dbReference type="FunFam" id="1.10.287.310:FF:000001">
    <property type="entry name" value="50S ribosomal protein L29"/>
    <property type="match status" value="1"/>
</dbReference>
<dbReference type="CDD" id="cd00427">
    <property type="entry name" value="Ribosomal_L29_HIP"/>
    <property type="match status" value="1"/>
</dbReference>
<protein>
    <recommendedName>
        <fullName evidence="4 5">Large ribosomal subunit protein uL29</fullName>
    </recommendedName>
</protein>
<keyword evidence="2 5" id="KW-0689">Ribosomal protein</keyword>
<keyword evidence="3 5" id="KW-0687">Ribonucleoprotein</keyword>
<evidence type="ECO:0000313" key="6">
    <source>
        <dbReference type="EMBL" id="NKF22743.1"/>
    </source>
</evidence>
<evidence type="ECO:0000313" key="7">
    <source>
        <dbReference type="Proteomes" id="UP000653472"/>
    </source>
</evidence>
<reference evidence="6" key="1">
    <citation type="submission" date="2020-03" db="EMBL/GenBank/DDBJ databases">
        <title>Solimonas marina sp. nov., isolated from deep seawater of the Pacific Ocean.</title>
        <authorList>
            <person name="Liu X."/>
            <person name="Lai Q."/>
            <person name="Sun F."/>
            <person name="Gai Y."/>
            <person name="Li G."/>
            <person name="Shao Z."/>
        </authorList>
    </citation>
    <scope>NUCLEOTIDE SEQUENCE</scope>
    <source>
        <strain evidence="6">C16B3</strain>
    </source>
</reference>
<dbReference type="GO" id="GO:0022625">
    <property type="term" value="C:cytosolic large ribosomal subunit"/>
    <property type="evidence" value="ECO:0007669"/>
    <property type="project" value="TreeGrafter"/>
</dbReference>
<dbReference type="NCBIfam" id="TIGR00012">
    <property type="entry name" value="L29"/>
    <property type="match status" value="1"/>
</dbReference>
<dbReference type="AlphaFoldDB" id="A0A969WB34"/>